<evidence type="ECO:0000256" key="11">
    <source>
        <dbReference type="ARBA" id="ARBA00022989"/>
    </source>
</evidence>
<evidence type="ECO:0000256" key="4">
    <source>
        <dbReference type="ARBA" id="ARBA00006335"/>
    </source>
</evidence>
<keyword evidence="16" id="KW-1185">Reference proteome</keyword>
<dbReference type="GO" id="GO:0016020">
    <property type="term" value="C:membrane"/>
    <property type="evidence" value="ECO:0007669"/>
    <property type="project" value="UniProtKB-SubCell"/>
</dbReference>
<dbReference type="Gene3D" id="3.60.10.10">
    <property type="entry name" value="Endonuclease/exonuclease/phosphatase"/>
    <property type="match status" value="1"/>
</dbReference>
<keyword evidence="9" id="KW-0460">Magnesium</keyword>
<dbReference type="GO" id="GO:0004767">
    <property type="term" value="F:sphingomyelin phosphodiesterase activity"/>
    <property type="evidence" value="ECO:0007669"/>
    <property type="project" value="UniProtKB-EC"/>
</dbReference>
<evidence type="ECO:0000313" key="15">
    <source>
        <dbReference type="EMBL" id="KRX25925.1"/>
    </source>
</evidence>
<organism evidence="15 16">
    <name type="scientific">Trichinella nelsoni</name>
    <dbReference type="NCBI Taxonomy" id="6336"/>
    <lineage>
        <taxon>Eukaryota</taxon>
        <taxon>Metazoa</taxon>
        <taxon>Ecdysozoa</taxon>
        <taxon>Nematoda</taxon>
        <taxon>Enoplea</taxon>
        <taxon>Dorylaimia</taxon>
        <taxon>Trichinellida</taxon>
        <taxon>Trichinellidae</taxon>
        <taxon>Trichinella</taxon>
    </lineage>
</organism>
<evidence type="ECO:0000256" key="13">
    <source>
        <dbReference type="ARBA" id="ARBA00023136"/>
    </source>
</evidence>
<protein>
    <recommendedName>
        <fullName evidence="5">sphingomyelin phosphodiesterase</fullName>
        <ecNumber evidence="5">3.1.4.12</ecNumber>
    </recommendedName>
</protein>
<dbReference type="InterPro" id="IPR005135">
    <property type="entry name" value="Endo/exonuclease/phosphatase"/>
</dbReference>
<reference evidence="15 16" key="1">
    <citation type="submission" date="2015-01" db="EMBL/GenBank/DDBJ databases">
        <title>Evolution of Trichinella species and genotypes.</title>
        <authorList>
            <person name="Korhonen P.K."/>
            <person name="Edoardo P."/>
            <person name="Giuseppe L.R."/>
            <person name="Gasser R.B."/>
        </authorList>
    </citation>
    <scope>NUCLEOTIDE SEQUENCE [LARGE SCALE GENOMIC DNA]</scope>
    <source>
        <strain evidence="15">ISS37</strain>
    </source>
</reference>
<evidence type="ECO:0000313" key="16">
    <source>
        <dbReference type="Proteomes" id="UP000054630"/>
    </source>
</evidence>
<dbReference type="AlphaFoldDB" id="A0A0V0SHX4"/>
<comment type="pathway">
    <text evidence="2">Lipid metabolism; sphingolipid metabolism.</text>
</comment>
<dbReference type="InterPro" id="IPR036691">
    <property type="entry name" value="Endo/exonu/phosph_ase_sf"/>
</dbReference>
<dbReference type="STRING" id="6336.A0A0V0SHX4"/>
<dbReference type="GO" id="GO:0046872">
    <property type="term" value="F:metal ion binding"/>
    <property type="evidence" value="ECO:0007669"/>
    <property type="project" value="UniProtKB-KW"/>
</dbReference>
<feature type="non-terminal residue" evidence="15">
    <location>
        <position position="1"/>
    </location>
</feature>
<keyword evidence="8" id="KW-0378">Hydrolase</keyword>
<sequence length="509" mass="57716">LFKRNIIEEFHMTDFLQLRVLTLNCWGIPLPFPFGSADRKVRIKEIAKELATGKYDIVSLQEIWSENDFNMIHDAVRLVMPYSFYFHNGYAGSGVCVFSKGIILETLMHRYSLNGYVHHIHRGDWFGGKMVGLCRIQFSGININVYATHIHAEYNHDEDVYLAHRVVQAFELGQFMRNTMQNCEMAILMGDLNLRPTDLGYDLIRHSASLKDAWLERSDDYSPDGSCKQGLTCDLKDNCYTKASSSGKRIDYIFYWYEKRTLKVAVDKCFPTLCRIPNKPNLCYSDHSAVYASLNIARNGERIEESNNREVYEHLNNFANQLRYILPVVESGLQKVVLLACIVHMDSGRGTALAGHHFTDNYISIFINFIDWILFLVWTGLSQFRRESVENDHIKHAYSLCDSPEFCPTLSSFPSSLSSSPMWKSLSETIFRIDLLIFTCSSSSSSIPKSSIGKATCACRRNGITLLLASRLTFLSNLCTSITCPLSSCSISLVNIGTFGTKLKKVGVA</sequence>
<keyword evidence="7" id="KW-0479">Metal-binding</keyword>
<accession>A0A0V0SHX4</accession>
<evidence type="ECO:0000256" key="9">
    <source>
        <dbReference type="ARBA" id="ARBA00022842"/>
    </source>
</evidence>
<dbReference type="PANTHER" id="PTHR16320">
    <property type="entry name" value="SPHINGOMYELINASE FAMILY MEMBER"/>
    <property type="match status" value="1"/>
</dbReference>
<keyword evidence="6" id="KW-0812">Transmembrane</keyword>
<dbReference type="Pfam" id="PF03372">
    <property type="entry name" value="Exo_endo_phos"/>
    <property type="match status" value="1"/>
</dbReference>
<keyword evidence="13" id="KW-0472">Membrane</keyword>
<proteinExistence type="inferred from homology"/>
<keyword evidence="10" id="KW-0746">Sphingolipid metabolism</keyword>
<evidence type="ECO:0000259" key="14">
    <source>
        <dbReference type="Pfam" id="PF03372"/>
    </source>
</evidence>
<evidence type="ECO:0000256" key="1">
    <source>
        <dbReference type="ARBA" id="ARBA00004141"/>
    </source>
</evidence>
<comment type="subcellular location">
    <subcellularLocation>
        <location evidence="1">Membrane</location>
        <topology evidence="1">Multi-pass membrane protein</topology>
    </subcellularLocation>
</comment>
<evidence type="ECO:0000256" key="3">
    <source>
        <dbReference type="ARBA" id="ARBA00004991"/>
    </source>
</evidence>
<comment type="caution">
    <text evidence="15">The sequence shown here is derived from an EMBL/GenBank/DDBJ whole genome shotgun (WGS) entry which is preliminary data.</text>
</comment>
<keyword evidence="12" id="KW-0443">Lipid metabolism</keyword>
<evidence type="ECO:0000256" key="7">
    <source>
        <dbReference type="ARBA" id="ARBA00022723"/>
    </source>
</evidence>
<evidence type="ECO:0000256" key="6">
    <source>
        <dbReference type="ARBA" id="ARBA00022692"/>
    </source>
</evidence>
<dbReference type="InterPro" id="IPR038772">
    <property type="entry name" value="Sph/SMPD2-like"/>
</dbReference>
<gene>
    <name evidence="15" type="primary">T27F6.6</name>
    <name evidence="15" type="ORF">T07_11261</name>
</gene>
<dbReference type="EC" id="3.1.4.12" evidence="5"/>
<evidence type="ECO:0000256" key="2">
    <source>
        <dbReference type="ARBA" id="ARBA00004760"/>
    </source>
</evidence>
<evidence type="ECO:0000256" key="12">
    <source>
        <dbReference type="ARBA" id="ARBA00023098"/>
    </source>
</evidence>
<dbReference type="SUPFAM" id="SSF56219">
    <property type="entry name" value="DNase I-like"/>
    <property type="match status" value="1"/>
</dbReference>
<evidence type="ECO:0000256" key="8">
    <source>
        <dbReference type="ARBA" id="ARBA00022801"/>
    </source>
</evidence>
<name>A0A0V0SHX4_9BILA</name>
<evidence type="ECO:0000256" key="5">
    <source>
        <dbReference type="ARBA" id="ARBA00012369"/>
    </source>
</evidence>
<dbReference type="Proteomes" id="UP000054630">
    <property type="component" value="Unassembled WGS sequence"/>
</dbReference>
<feature type="domain" description="Endonuclease/exonuclease/phosphatase" evidence="14">
    <location>
        <begin position="21"/>
        <end position="287"/>
    </location>
</feature>
<evidence type="ECO:0000256" key="10">
    <source>
        <dbReference type="ARBA" id="ARBA00022919"/>
    </source>
</evidence>
<dbReference type="GO" id="GO:0006665">
    <property type="term" value="P:sphingolipid metabolic process"/>
    <property type="evidence" value="ECO:0007669"/>
    <property type="project" value="UniProtKB-KW"/>
</dbReference>
<dbReference type="OrthoDB" id="387657at2759"/>
<dbReference type="PANTHER" id="PTHR16320:SF24">
    <property type="entry name" value="PHOSPHODIESTERASE, PUTATIVE-RELATED"/>
    <property type="match status" value="1"/>
</dbReference>
<feature type="non-terminal residue" evidence="15">
    <location>
        <position position="509"/>
    </location>
</feature>
<dbReference type="EMBL" id="JYDL01000009">
    <property type="protein sequence ID" value="KRX25925.1"/>
    <property type="molecule type" value="Genomic_DNA"/>
</dbReference>
<keyword evidence="11" id="KW-1133">Transmembrane helix</keyword>
<comment type="similarity">
    <text evidence="4">Belongs to the neutral sphingomyelinase family.</text>
</comment>
<comment type="pathway">
    <text evidence="3">Sphingolipid metabolism.</text>
</comment>